<dbReference type="Gene3D" id="3.40.50.150">
    <property type="entry name" value="Vaccinia Virus protein VP39"/>
    <property type="match status" value="1"/>
</dbReference>
<dbReference type="InterPro" id="IPR013216">
    <property type="entry name" value="Methyltransf_11"/>
</dbReference>
<protein>
    <submittedName>
        <fullName evidence="2">Methyltransferase family protein</fullName>
    </submittedName>
</protein>
<dbReference type="AlphaFoldDB" id="A0A4R3LAV1"/>
<organism evidence="2 3">
    <name type="scientific">Hazenella coriacea</name>
    <dbReference type="NCBI Taxonomy" id="1179467"/>
    <lineage>
        <taxon>Bacteria</taxon>
        <taxon>Bacillati</taxon>
        <taxon>Bacillota</taxon>
        <taxon>Bacilli</taxon>
        <taxon>Bacillales</taxon>
        <taxon>Thermoactinomycetaceae</taxon>
        <taxon>Hazenella</taxon>
    </lineage>
</organism>
<evidence type="ECO:0000313" key="2">
    <source>
        <dbReference type="EMBL" id="TCS96879.1"/>
    </source>
</evidence>
<name>A0A4R3LAV1_9BACL</name>
<keyword evidence="2" id="KW-0808">Transferase</keyword>
<dbReference type="EMBL" id="SMAG01000001">
    <property type="protein sequence ID" value="TCS96879.1"/>
    <property type="molecule type" value="Genomic_DNA"/>
</dbReference>
<sequence length="241" mass="28493">MNFRGSRYYDHDEFFHNYNVKRSTKENANDTIEKPIFYNLVDDVSNLNVLDLGCGDGRFGLELLEKGCHRYVGVEGSTNMYQCALKNLNEHKDAQVINQTIEDWDFPTNAFDLVTSRLVLHYLEEIESVFRNIYHSIVQGGRFIFSVEHPVITSTLQKTGLRTSWTVDQYFINGFREQEWLGSTVQKYHRTIEDYFSTLQIVGFKIKTLRESRPNPKYFIHEETYQRRLRVPLFLFFSARK</sequence>
<accession>A0A4R3LAV1</accession>
<reference evidence="2 3" key="1">
    <citation type="submission" date="2019-03" db="EMBL/GenBank/DDBJ databases">
        <title>Genomic Encyclopedia of Type Strains, Phase IV (KMG-IV): sequencing the most valuable type-strain genomes for metagenomic binning, comparative biology and taxonomic classification.</title>
        <authorList>
            <person name="Goeker M."/>
        </authorList>
    </citation>
    <scope>NUCLEOTIDE SEQUENCE [LARGE SCALE GENOMIC DNA]</scope>
    <source>
        <strain evidence="2 3">DSM 45707</strain>
    </source>
</reference>
<dbReference type="Pfam" id="PF08241">
    <property type="entry name" value="Methyltransf_11"/>
    <property type="match status" value="1"/>
</dbReference>
<dbReference type="Proteomes" id="UP000294937">
    <property type="component" value="Unassembled WGS sequence"/>
</dbReference>
<dbReference type="PANTHER" id="PTHR43861">
    <property type="entry name" value="TRANS-ACONITATE 2-METHYLTRANSFERASE-RELATED"/>
    <property type="match status" value="1"/>
</dbReference>
<dbReference type="OrthoDB" id="9791837at2"/>
<dbReference type="InterPro" id="IPR029063">
    <property type="entry name" value="SAM-dependent_MTases_sf"/>
</dbReference>
<dbReference type="GO" id="GO:0032259">
    <property type="term" value="P:methylation"/>
    <property type="evidence" value="ECO:0007669"/>
    <property type="project" value="UniProtKB-KW"/>
</dbReference>
<keyword evidence="2" id="KW-0489">Methyltransferase</keyword>
<evidence type="ECO:0000259" key="1">
    <source>
        <dbReference type="Pfam" id="PF08241"/>
    </source>
</evidence>
<keyword evidence="3" id="KW-1185">Reference proteome</keyword>
<comment type="caution">
    <text evidence="2">The sequence shown here is derived from an EMBL/GenBank/DDBJ whole genome shotgun (WGS) entry which is preliminary data.</text>
</comment>
<feature type="domain" description="Methyltransferase type 11" evidence="1">
    <location>
        <begin position="50"/>
        <end position="145"/>
    </location>
</feature>
<dbReference type="RefSeq" id="WP_131923256.1">
    <property type="nucleotide sequence ID" value="NZ_SMAG01000001.1"/>
</dbReference>
<dbReference type="SUPFAM" id="SSF53335">
    <property type="entry name" value="S-adenosyl-L-methionine-dependent methyltransferases"/>
    <property type="match status" value="1"/>
</dbReference>
<proteinExistence type="predicted"/>
<evidence type="ECO:0000313" key="3">
    <source>
        <dbReference type="Proteomes" id="UP000294937"/>
    </source>
</evidence>
<dbReference type="CDD" id="cd02440">
    <property type="entry name" value="AdoMet_MTases"/>
    <property type="match status" value="1"/>
</dbReference>
<dbReference type="GO" id="GO:0008757">
    <property type="term" value="F:S-adenosylmethionine-dependent methyltransferase activity"/>
    <property type="evidence" value="ECO:0007669"/>
    <property type="project" value="InterPro"/>
</dbReference>
<gene>
    <name evidence="2" type="ORF">EDD58_101524</name>
</gene>